<feature type="domain" description="Carboxymuconolactone decarboxylase-like" evidence="1">
    <location>
        <begin position="11"/>
        <end position="91"/>
    </location>
</feature>
<proteinExistence type="predicted"/>
<evidence type="ECO:0000259" key="1">
    <source>
        <dbReference type="Pfam" id="PF02627"/>
    </source>
</evidence>
<organism evidence="2 3">
    <name type="scientific">Nocardioides kongjuensis</name>
    <dbReference type="NCBI Taxonomy" id="349522"/>
    <lineage>
        <taxon>Bacteria</taxon>
        <taxon>Bacillati</taxon>
        <taxon>Actinomycetota</taxon>
        <taxon>Actinomycetes</taxon>
        <taxon>Propionibacteriales</taxon>
        <taxon>Nocardioidaceae</taxon>
        <taxon>Nocardioides</taxon>
    </lineage>
</organism>
<protein>
    <submittedName>
        <fullName evidence="2">AhpD family alkylhydroperoxidase</fullName>
    </submittedName>
</protein>
<keyword evidence="3" id="KW-1185">Reference proteome</keyword>
<gene>
    <name evidence="2" type="ORF">BJ958_003892</name>
</gene>
<comment type="caution">
    <text evidence="2">The sequence shown here is derived from an EMBL/GenBank/DDBJ whole genome shotgun (WGS) entry which is preliminary data.</text>
</comment>
<keyword evidence="2" id="KW-0575">Peroxidase</keyword>
<sequence length="148" mass="16364">MTRTRTHEASPETFQALVALDNRLKKSLGPVLYDLVKLRASQLNGCAYCVDMHATDLERRGTPSRKLHGVAAWQESPFFDETERVALAFTERLTGGIDAVDDELWDEAGRLLGEERRADLVVAVGTITTWNMTGITTHLQPEGSLVPA</sequence>
<keyword evidence="2" id="KW-0560">Oxidoreductase</keyword>
<evidence type="ECO:0000313" key="2">
    <source>
        <dbReference type="EMBL" id="NYD32346.1"/>
    </source>
</evidence>
<dbReference type="AlphaFoldDB" id="A0A852RSZ8"/>
<dbReference type="Proteomes" id="UP000582231">
    <property type="component" value="Unassembled WGS sequence"/>
</dbReference>
<dbReference type="Pfam" id="PF02627">
    <property type="entry name" value="CMD"/>
    <property type="match status" value="1"/>
</dbReference>
<dbReference type="PANTHER" id="PTHR34846:SF10">
    <property type="entry name" value="CYTOPLASMIC PROTEIN"/>
    <property type="match status" value="1"/>
</dbReference>
<dbReference type="InterPro" id="IPR003779">
    <property type="entry name" value="CMD-like"/>
</dbReference>
<reference evidence="2 3" key="1">
    <citation type="submission" date="2020-07" db="EMBL/GenBank/DDBJ databases">
        <title>Sequencing the genomes of 1000 actinobacteria strains.</title>
        <authorList>
            <person name="Klenk H.-P."/>
        </authorList>
    </citation>
    <scope>NUCLEOTIDE SEQUENCE [LARGE SCALE GENOMIC DNA]</scope>
    <source>
        <strain evidence="2 3">DSM 19082</strain>
    </source>
</reference>
<dbReference type="RefSeq" id="WP_179728541.1">
    <property type="nucleotide sequence ID" value="NZ_BAABEF010000001.1"/>
</dbReference>
<dbReference type="NCBIfam" id="TIGR00778">
    <property type="entry name" value="ahpD_dom"/>
    <property type="match status" value="1"/>
</dbReference>
<evidence type="ECO:0000313" key="3">
    <source>
        <dbReference type="Proteomes" id="UP000582231"/>
    </source>
</evidence>
<dbReference type="InterPro" id="IPR029032">
    <property type="entry name" value="AhpD-like"/>
</dbReference>
<dbReference type="InterPro" id="IPR004675">
    <property type="entry name" value="AhpD_core"/>
</dbReference>
<name>A0A852RSZ8_9ACTN</name>
<dbReference type="SUPFAM" id="SSF69118">
    <property type="entry name" value="AhpD-like"/>
    <property type="match status" value="1"/>
</dbReference>
<dbReference type="GO" id="GO:0051920">
    <property type="term" value="F:peroxiredoxin activity"/>
    <property type="evidence" value="ECO:0007669"/>
    <property type="project" value="InterPro"/>
</dbReference>
<accession>A0A852RSZ8</accession>
<dbReference type="PANTHER" id="PTHR34846">
    <property type="entry name" value="4-CARBOXYMUCONOLACTONE DECARBOXYLASE FAMILY PROTEIN (AFU_ORTHOLOGUE AFUA_6G11590)"/>
    <property type="match status" value="1"/>
</dbReference>
<dbReference type="EMBL" id="JACCBF010000001">
    <property type="protein sequence ID" value="NYD32346.1"/>
    <property type="molecule type" value="Genomic_DNA"/>
</dbReference>
<dbReference type="Gene3D" id="1.20.1290.10">
    <property type="entry name" value="AhpD-like"/>
    <property type="match status" value="1"/>
</dbReference>